<evidence type="ECO:0000256" key="5">
    <source>
        <dbReference type="ARBA" id="ARBA00022833"/>
    </source>
</evidence>
<keyword evidence="6 9" id="KW-0520">NAD</keyword>
<evidence type="ECO:0000256" key="2">
    <source>
        <dbReference type="ARBA" id="ARBA00022705"/>
    </source>
</evidence>
<dbReference type="Gene3D" id="3.30.470.30">
    <property type="entry name" value="DNA ligase/mRNA capping enzyme"/>
    <property type="match status" value="1"/>
</dbReference>
<keyword evidence="4 9" id="KW-0227">DNA damage</keyword>
<dbReference type="NCBIfam" id="NF005932">
    <property type="entry name" value="PRK07956.1"/>
    <property type="match status" value="1"/>
</dbReference>
<dbReference type="CDD" id="cd17748">
    <property type="entry name" value="BRCT_DNA_ligase_like"/>
    <property type="match status" value="1"/>
</dbReference>
<dbReference type="InterPro" id="IPR013840">
    <property type="entry name" value="DNAligase_N"/>
</dbReference>
<feature type="binding site" evidence="9">
    <location>
        <begin position="103"/>
        <end position="104"/>
    </location>
    <ligand>
        <name>NAD(+)</name>
        <dbReference type="ChEBI" id="CHEBI:57540"/>
    </ligand>
</feature>
<evidence type="ECO:0000256" key="1">
    <source>
        <dbReference type="ARBA" id="ARBA00022598"/>
    </source>
</evidence>
<comment type="cofactor">
    <cofactor evidence="9">
        <name>Mg(2+)</name>
        <dbReference type="ChEBI" id="CHEBI:18420"/>
    </cofactor>
    <cofactor evidence="9">
        <name>Mn(2+)</name>
        <dbReference type="ChEBI" id="CHEBI:29035"/>
    </cofactor>
</comment>
<dbReference type="Pfam" id="PF03120">
    <property type="entry name" value="OB_DNA_ligase"/>
    <property type="match status" value="1"/>
</dbReference>
<feature type="binding site" evidence="9">
    <location>
        <position position="319"/>
    </location>
    <ligand>
        <name>NAD(+)</name>
        <dbReference type="ChEBI" id="CHEBI:57540"/>
    </ligand>
</feature>
<feature type="binding site" evidence="9">
    <location>
        <position position="437"/>
    </location>
    <ligand>
        <name>Zn(2+)</name>
        <dbReference type="ChEBI" id="CHEBI:29105"/>
    </ligand>
</feature>
<feature type="domain" description="BRCT" evidence="10">
    <location>
        <begin position="607"/>
        <end position="683"/>
    </location>
</feature>
<keyword evidence="3 9" id="KW-0479">Metal-binding</keyword>
<comment type="catalytic activity">
    <reaction evidence="8 9">
        <text>NAD(+) + (deoxyribonucleotide)n-3'-hydroxyl + 5'-phospho-(deoxyribonucleotide)m = (deoxyribonucleotide)n+m + AMP + beta-nicotinamide D-nucleotide.</text>
        <dbReference type="EC" id="6.5.1.2"/>
    </reaction>
</comment>
<dbReference type="Pfam" id="PF01653">
    <property type="entry name" value="DNA_ligase_aden"/>
    <property type="match status" value="1"/>
</dbReference>
<reference evidence="12" key="1">
    <citation type="submission" date="2017-09" db="EMBL/GenBank/DDBJ databases">
        <title>Depth-based differentiation of microbial function through sediment-hosted aquifers and enrichment of novel symbionts in the deep terrestrial subsurface.</title>
        <authorList>
            <person name="Probst A.J."/>
            <person name="Ladd B."/>
            <person name="Jarett J.K."/>
            <person name="Geller-Mcgrath D.E."/>
            <person name="Sieber C.M.K."/>
            <person name="Emerson J.B."/>
            <person name="Anantharaman K."/>
            <person name="Thomas B.C."/>
            <person name="Malmstrom R."/>
            <person name="Stieglmeier M."/>
            <person name="Klingl A."/>
            <person name="Woyke T."/>
            <person name="Ryan C.M."/>
            <person name="Banfield J.F."/>
        </authorList>
    </citation>
    <scope>NUCLEOTIDE SEQUENCE [LARGE SCALE GENOMIC DNA]</scope>
</reference>
<dbReference type="InterPro" id="IPR004150">
    <property type="entry name" value="NAD_DNA_ligase_OB"/>
</dbReference>
<feature type="binding site" evidence="9">
    <location>
        <position position="450"/>
    </location>
    <ligand>
        <name>Zn(2+)</name>
        <dbReference type="ChEBI" id="CHEBI:29105"/>
    </ligand>
</feature>
<evidence type="ECO:0000259" key="10">
    <source>
        <dbReference type="PROSITE" id="PS50172"/>
    </source>
</evidence>
<keyword evidence="1 9" id="KW-0436">Ligase</keyword>
<dbReference type="InterPro" id="IPR012340">
    <property type="entry name" value="NA-bd_OB-fold"/>
</dbReference>
<dbReference type="SUPFAM" id="SSF56091">
    <property type="entry name" value="DNA ligase/mRNA capping enzyme, catalytic domain"/>
    <property type="match status" value="1"/>
</dbReference>
<dbReference type="Pfam" id="PF00533">
    <property type="entry name" value="BRCT"/>
    <property type="match status" value="1"/>
</dbReference>
<dbReference type="GO" id="GO:0006281">
    <property type="term" value="P:DNA repair"/>
    <property type="evidence" value="ECO:0007669"/>
    <property type="project" value="UniProtKB-KW"/>
</dbReference>
<dbReference type="AlphaFoldDB" id="A0A2M7AS71"/>
<comment type="caution">
    <text evidence="11">The sequence shown here is derived from an EMBL/GenBank/DDBJ whole genome shotgun (WGS) entry which is preliminary data.</text>
</comment>
<dbReference type="InterPro" id="IPR001357">
    <property type="entry name" value="BRCT_dom"/>
</dbReference>
<gene>
    <name evidence="9" type="primary">ligA</name>
    <name evidence="11" type="ORF">COS78_02485</name>
</gene>
<evidence type="ECO:0000313" key="12">
    <source>
        <dbReference type="Proteomes" id="UP000231407"/>
    </source>
</evidence>
<dbReference type="GO" id="GO:0006260">
    <property type="term" value="P:DNA replication"/>
    <property type="evidence" value="ECO:0007669"/>
    <property type="project" value="UniProtKB-KW"/>
</dbReference>
<dbReference type="PIRSF" id="PIRSF001604">
    <property type="entry name" value="LigA"/>
    <property type="match status" value="1"/>
</dbReference>
<protein>
    <recommendedName>
        <fullName evidence="9">DNA ligase</fullName>
        <ecNumber evidence="9">6.5.1.2</ecNumber>
    </recommendedName>
    <alternativeName>
        <fullName evidence="9">Polydeoxyribonucleotide synthase [NAD(+)]</fullName>
    </alternativeName>
</protein>
<dbReference type="SMART" id="SM00532">
    <property type="entry name" value="LIGANc"/>
    <property type="match status" value="1"/>
</dbReference>
<dbReference type="GO" id="GO:0046872">
    <property type="term" value="F:metal ion binding"/>
    <property type="evidence" value="ECO:0007669"/>
    <property type="project" value="UniProtKB-KW"/>
</dbReference>
<dbReference type="EMBL" id="PEWA01000030">
    <property type="protein sequence ID" value="PIU73403.1"/>
    <property type="molecule type" value="Genomic_DNA"/>
</dbReference>
<dbReference type="SUPFAM" id="SSF47781">
    <property type="entry name" value="RuvA domain 2-like"/>
    <property type="match status" value="1"/>
</dbReference>
<dbReference type="Gene3D" id="1.10.150.20">
    <property type="entry name" value="5' to 3' exonuclease, C-terminal subdomain"/>
    <property type="match status" value="2"/>
</dbReference>
<evidence type="ECO:0000313" key="11">
    <source>
        <dbReference type="EMBL" id="PIU73403.1"/>
    </source>
</evidence>
<dbReference type="Proteomes" id="UP000231407">
    <property type="component" value="Unassembled WGS sequence"/>
</dbReference>
<dbReference type="InterPro" id="IPR036420">
    <property type="entry name" value="BRCT_dom_sf"/>
</dbReference>
<dbReference type="PROSITE" id="PS50172">
    <property type="entry name" value="BRCT"/>
    <property type="match status" value="1"/>
</dbReference>
<dbReference type="SUPFAM" id="SSF50249">
    <property type="entry name" value="Nucleic acid-binding proteins"/>
    <property type="match status" value="1"/>
</dbReference>
<name>A0A2M7AS71_9BACT</name>
<evidence type="ECO:0000256" key="4">
    <source>
        <dbReference type="ARBA" id="ARBA00022763"/>
    </source>
</evidence>
<feature type="binding site" evidence="9">
    <location>
        <position position="434"/>
    </location>
    <ligand>
        <name>Zn(2+)</name>
        <dbReference type="ChEBI" id="CHEBI:29105"/>
    </ligand>
</feature>
<comment type="similarity">
    <text evidence="9">Belongs to the NAD-dependent DNA ligase family. LigA subfamily.</text>
</comment>
<keyword evidence="9" id="KW-0460">Magnesium</keyword>
<dbReference type="Pfam" id="PF14520">
    <property type="entry name" value="HHH_5"/>
    <property type="match status" value="2"/>
</dbReference>
<feature type="binding site" evidence="9">
    <location>
        <position position="456"/>
    </location>
    <ligand>
        <name>Zn(2+)</name>
        <dbReference type="ChEBI" id="CHEBI:29105"/>
    </ligand>
</feature>
<dbReference type="InterPro" id="IPR013839">
    <property type="entry name" value="DNAligase_adenylation"/>
</dbReference>
<dbReference type="HAMAP" id="MF_01588">
    <property type="entry name" value="DNA_ligase_A"/>
    <property type="match status" value="1"/>
</dbReference>
<accession>A0A2M7AS71</accession>
<feature type="binding site" evidence="9">
    <location>
        <position position="154"/>
    </location>
    <ligand>
        <name>NAD(+)</name>
        <dbReference type="ChEBI" id="CHEBI:57540"/>
    </ligand>
</feature>
<dbReference type="NCBIfam" id="TIGR00575">
    <property type="entry name" value="dnlj"/>
    <property type="match status" value="1"/>
</dbReference>
<dbReference type="Gene3D" id="3.40.50.10190">
    <property type="entry name" value="BRCT domain"/>
    <property type="match status" value="1"/>
</dbReference>
<dbReference type="SMART" id="SM00292">
    <property type="entry name" value="BRCT"/>
    <property type="match status" value="1"/>
</dbReference>
<keyword evidence="9" id="KW-0464">Manganese</keyword>
<dbReference type="InterPro" id="IPR001679">
    <property type="entry name" value="DNA_ligase"/>
</dbReference>
<dbReference type="SUPFAM" id="SSF52113">
    <property type="entry name" value="BRCT domain"/>
    <property type="match status" value="1"/>
</dbReference>
<keyword evidence="7 9" id="KW-0234">DNA repair</keyword>
<evidence type="ECO:0000256" key="3">
    <source>
        <dbReference type="ARBA" id="ARBA00022723"/>
    </source>
</evidence>
<comment type="function">
    <text evidence="9">DNA ligase that catalyzes the formation of phosphodiester linkages between 5'-phosphoryl and 3'-hydroxyl groups in double-stranded DNA using NAD as a coenzyme and as the energy source for the reaction. It is essential for DNA replication and repair of damaged DNA.</text>
</comment>
<feature type="active site" description="N6-AMP-lysine intermediate" evidence="9">
    <location>
        <position position="133"/>
    </location>
</feature>
<feature type="binding site" evidence="9">
    <location>
        <position position="343"/>
    </location>
    <ligand>
        <name>NAD(+)</name>
        <dbReference type="ChEBI" id="CHEBI:57540"/>
    </ligand>
</feature>
<evidence type="ECO:0000256" key="6">
    <source>
        <dbReference type="ARBA" id="ARBA00023027"/>
    </source>
</evidence>
<organism evidence="11 12">
    <name type="scientific">Candidatus Shapirobacteria bacterium CG06_land_8_20_14_3_00_40_12</name>
    <dbReference type="NCBI Taxonomy" id="1974881"/>
    <lineage>
        <taxon>Bacteria</taxon>
        <taxon>Candidatus Shapironibacteriota</taxon>
    </lineage>
</organism>
<feature type="binding site" evidence="9">
    <location>
        <begin position="60"/>
        <end position="64"/>
    </location>
    <ligand>
        <name>NAD(+)</name>
        <dbReference type="ChEBI" id="CHEBI:57540"/>
    </ligand>
</feature>
<sequence>MYSPLSSYQNSTPNFFHVKYILVITLSDPKLQNISPETLGELLIEAKKAYYTSSRPIMDDHTYDTLENILRQKLPYHRIFTKVGTPNFDTGWAKKSHTHPMSSQNKVNTLDDLIHYFELKKLPPKTKFVVQPKCDGLSVEIEYKNGKLVGAITRGDGLVGDLITQNVVRMKNFVANPLNFSGSIRCEIVVTSKDFKKLNVIARSETTKQSPQCGDRHTSLVMTYSNPRNAASGLSQRLDSKYAHFCTLIPVDIISVETRDRASLQIETEQQKINLLKSLGITPVETHLCSDFNAIEKIFQDLLVKRTSYPFDIDGLVVKINNLEIAGKLGSLNNRPKFQVAYKFPASTNTSTIKNIVWQVGPMGAITPVAEIEPIELSGAIISFASLANHDLVQKMNLNIGDIVQISRRGDVIPHIEKVVTKVNPGHSAIPTHCPDCKSLLIKEGKMLRCPNQKNCLSQIIGSLNLFCQTLNILGLSDKTIAKLYTVGRVKTPGDFYKLKVSDIEDLDNLGEKSARNIINQIQSKKTLTLKQVFDSAIIPNFSSARIQQLITAGFDTPTKILNLTSVNLLKIKGFQKTLAQKIIDGIALRREWINSILSQVHLKLDIRNLTLKGLTFCITGTLSVSRQKLIDLIETNGGIFVSAVSSNTNYLIANSSSDSDKYKSAVKFKIKIISENDFQKLL</sequence>
<keyword evidence="5 9" id="KW-0862">Zinc</keyword>
<dbReference type="Gene3D" id="2.40.50.140">
    <property type="entry name" value="Nucleic acid-binding proteins"/>
    <property type="match status" value="1"/>
</dbReference>
<evidence type="ECO:0000256" key="7">
    <source>
        <dbReference type="ARBA" id="ARBA00023204"/>
    </source>
</evidence>
<dbReference type="EC" id="6.5.1.2" evidence="9"/>
<feature type="binding site" evidence="9">
    <location>
        <position position="187"/>
    </location>
    <ligand>
        <name>NAD(+)</name>
        <dbReference type="ChEBI" id="CHEBI:57540"/>
    </ligand>
</feature>
<dbReference type="InterPro" id="IPR010994">
    <property type="entry name" value="RuvA_2-like"/>
</dbReference>
<dbReference type="GO" id="GO:0003911">
    <property type="term" value="F:DNA ligase (NAD+) activity"/>
    <property type="evidence" value="ECO:0007669"/>
    <property type="project" value="UniProtKB-UniRule"/>
</dbReference>
<keyword evidence="2 9" id="KW-0235">DNA replication</keyword>
<comment type="caution">
    <text evidence="9">Lacks conserved residue(s) required for the propagation of feature annotation.</text>
</comment>
<proteinExistence type="inferred from homology"/>
<evidence type="ECO:0000256" key="8">
    <source>
        <dbReference type="ARBA" id="ARBA00034005"/>
    </source>
</evidence>
<evidence type="ECO:0000256" key="9">
    <source>
        <dbReference type="HAMAP-Rule" id="MF_01588"/>
    </source>
</evidence>